<reference evidence="6" key="1">
    <citation type="journal article" date="2019" name="Int. J. Syst. Evol. Microbiol.">
        <title>The Global Catalogue of Microorganisms (GCM) 10K type strain sequencing project: providing services to taxonomists for standard genome sequencing and annotation.</title>
        <authorList>
            <consortium name="The Broad Institute Genomics Platform"/>
            <consortium name="The Broad Institute Genome Sequencing Center for Infectious Disease"/>
            <person name="Wu L."/>
            <person name="Ma J."/>
        </authorList>
    </citation>
    <scope>NUCLEOTIDE SEQUENCE [LARGE SCALE GENOMIC DNA]</scope>
    <source>
        <strain evidence="6">CCUG 60527</strain>
    </source>
</reference>
<evidence type="ECO:0000313" key="5">
    <source>
        <dbReference type="EMBL" id="MFD0992457.1"/>
    </source>
</evidence>
<dbReference type="GO" id="GO:0008168">
    <property type="term" value="F:methyltransferase activity"/>
    <property type="evidence" value="ECO:0007669"/>
    <property type="project" value="UniProtKB-KW"/>
</dbReference>
<keyword evidence="4" id="KW-0949">S-adenosyl-L-methionine</keyword>
<dbReference type="SUPFAM" id="SSF53335">
    <property type="entry name" value="S-adenosyl-L-methionine-dependent methyltransferases"/>
    <property type="match status" value="1"/>
</dbReference>
<dbReference type="InterPro" id="IPR008854">
    <property type="entry name" value="TPMT"/>
</dbReference>
<name>A0ABW3JPU6_9FLAO</name>
<evidence type="ECO:0000256" key="1">
    <source>
        <dbReference type="ARBA" id="ARBA00022553"/>
    </source>
</evidence>
<dbReference type="InterPro" id="IPR029063">
    <property type="entry name" value="SAM-dependent_MTases_sf"/>
</dbReference>
<dbReference type="Gene3D" id="3.40.50.150">
    <property type="entry name" value="Vaccinia Virus protein VP39"/>
    <property type="match status" value="1"/>
</dbReference>
<keyword evidence="3" id="KW-0808">Transferase</keyword>
<dbReference type="Pfam" id="PF05724">
    <property type="entry name" value="TPMT"/>
    <property type="match status" value="1"/>
</dbReference>
<dbReference type="GO" id="GO:0032259">
    <property type="term" value="P:methylation"/>
    <property type="evidence" value="ECO:0007669"/>
    <property type="project" value="UniProtKB-KW"/>
</dbReference>
<dbReference type="CDD" id="cd02440">
    <property type="entry name" value="AdoMet_MTases"/>
    <property type="match status" value="1"/>
</dbReference>
<evidence type="ECO:0000256" key="3">
    <source>
        <dbReference type="ARBA" id="ARBA00022679"/>
    </source>
</evidence>
<keyword evidence="2 5" id="KW-0489">Methyltransferase</keyword>
<accession>A0ABW3JPU6</accession>
<organism evidence="5 6">
    <name type="scientific">Tenacibaculum geojense</name>
    <dbReference type="NCBI Taxonomy" id="915352"/>
    <lineage>
        <taxon>Bacteria</taxon>
        <taxon>Pseudomonadati</taxon>
        <taxon>Bacteroidota</taxon>
        <taxon>Flavobacteriia</taxon>
        <taxon>Flavobacteriales</taxon>
        <taxon>Flavobacteriaceae</taxon>
        <taxon>Tenacibaculum</taxon>
    </lineage>
</organism>
<evidence type="ECO:0000313" key="6">
    <source>
        <dbReference type="Proteomes" id="UP001597062"/>
    </source>
</evidence>
<dbReference type="PANTHER" id="PTHR32183">
    <property type="match status" value="1"/>
</dbReference>
<evidence type="ECO:0000256" key="2">
    <source>
        <dbReference type="ARBA" id="ARBA00022603"/>
    </source>
</evidence>
<proteinExistence type="predicted"/>
<dbReference type="RefSeq" id="WP_386105770.1">
    <property type="nucleotide sequence ID" value="NZ_JBHTJR010000023.1"/>
</dbReference>
<sequence length="193" mass="22312">MQFSEEFWNNKYKKNKTGWDLGEISSPLKAYFDQLTDKSALILIPGGGNSYEAEYLHEKGFTNVFVVDIAIEAIMNIKDRIPSFPETHLLHNNFFNITGQFDIIIEQTFFCALDPELRKDYVRQMHKLLKPRGKLVGLYFDAELNNDHPPFGGSFDEYKQLFEPAFTIKTLNDCYNSSPGRQGMELFAIYEKA</sequence>
<gene>
    <name evidence="5" type="ORF">ACFQ1U_04500</name>
</gene>
<dbReference type="PROSITE" id="PS51585">
    <property type="entry name" value="SAM_MT_TPMT"/>
    <property type="match status" value="1"/>
</dbReference>
<keyword evidence="6" id="KW-1185">Reference proteome</keyword>
<protein>
    <submittedName>
        <fullName evidence="5">Methyltransferase domain-containing protein</fullName>
    </submittedName>
</protein>
<dbReference type="EMBL" id="JBHTJR010000023">
    <property type="protein sequence ID" value="MFD0992457.1"/>
    <property type="molecule type" value="Genomic_DNA"/>
</dbReference>
<dbReference type="PANTHER" id="PTHR32183:SF6">
    <property type="entry name" value="CYSTEINE SULFINATE DESULFINASE_CYSTEINE DESULFURASE AND RELATED ENZYMES"/>
    <property type="match status" value="1"/>
</dbReference>
<evidence type="ECO:0000256" key="4">
    <source>
        <dbReference type="ARBA" id="ARBA00022691"/>
    </source>
</evidence>
<dbReference type="Proteomes" id="UP001597062">
    <property type="component" value="Unassembled WGS sequence"/>
</dbReference>
<keyword evidence="1" id="KW-0597">Phosphoprotein</keyword>
<comment type="caution">
    <text evidence="5">The sequence shown here is derived from an EMBL/GenBank/DDBJ whole genome shotgun (WGS) entry which is preliminary data.</text>
</comment>